<evidence type="ECO:0000313" key="2">
    <source>
        <dbReference type="Proteomes" id="UP001243420"/>
    </source>
</evidence>
<keyword evidence="1" id="KW-0503">Monooxygenase</keyword>
<dbReference type="GO" id="GO:0004497">
    <property type="term" value="F:monooxygenase activity"/>
    <property type="evidence" value="ECO:0007669"/>
    <property type="project" value="UniProtKB-KW"/>
</dbReference>
<keyword evidence="1" id="KW-0560">Oxidoreductase</keyword>
<dbReference type="EMBL" id="CP122537">
    <property type="protein sequence ID" value="WGH80346.1"/>
    <property type="molecule type" value="Genomic_DNA"/>
</dbReference>
<dbReference type="Proteomes" id="UP001243420">
    <property type="component" value="Chromosome"/>
</dbReference>
<organism evidence="1 2">
    <name type="scientific">Jannaschia ovalis</name>
    <dbReference type="NCBI Taxonomy" id="3038773"/>
    <lineage>
        <taxon>Bacteria</taxon>
        <taxon>Pseudomonadati</taxon>
        <taxon>Pseudomonadota</taxon>
        <taxon>Alphaproteobacteria</taxon>
        <taxon>Rhodobacterales</taxon>
        <taxon>Roseobacteraceae</taxon>
        <taxon>Jannaschia</taxon>
    </lineage>
</organism>
<name>A0ABY8LGE8_9RHOB</name>
<dbReference type="InterPro" id="IPR049574">
    <property type="entry name" value="CrtA-like"/>
</dbReference>
<reference evidence="1 2" key="1">
    <citation type="submission" date="2023-04" db="EMBL/GenBank/DDBJ databases">
        <title>Jannaschia ovalis sp. nov., a marine bacterium isolated from sea tidal flat.</title>
        <authorList>
            <person name="Kwon D.Y."/>
            <person name="Kim J.-J."/>
        </authorList>
    </citation>
    <scope>NUCLEOTIDE SEQUENCE [LARGE SCALE GENOMIC DNA]</scope>
    <source>
        <strain evidence="1 2">GRR-S6-38</strain>
    </source>
</reference>
<dbReference type="NCBIfam" id="NF045923">
    <property type="entry name" value="SpheroidMoxCrtARhod"/>
    <property type="match status" value="1"/>
</dbReference>
<evidence type="ECO:0000313" key="1">
    <source>
        <dbReference type="EMBL" id="WGH80346.1"/>
    </source>
</evidence>
<sequence length="230" mass="25520">MQTVTLSLYRFDPLRDRLWAFAQMGLSRWPLARLPGLRFWKLMGSGTGEGFTPIPNTAVWAILCCWSDPAAARAGLSAPVLGRWSDRATEFCTLTLDTVSARGRWSGAQPFAGAAAPTGPLAALTRATIRPRNLLRFWRRVPDISARVGEDPAVRLKIGVGEVPLLHQVTFSVWPDAQAMARFARNSGPHAEAIRAVRDGDWFAEELYARFRITDAEGRWQGRPIHEVLA</sequence>
<protein>
    <submittedName>
        <fullName evidence="1">Spheroidene monooxygenase</fullName>
    </submittedName>
</protein>
<accession>A0ABY8LGE8</accession>
<dbReference type="CDD" id="cd21650">
    <property type="entry name" value="CrtA-like"/>
    <property type="match status" value="1"/>
</dbReference>
<gene>
    <name evidence="1" type="ORF">P8627_08245</name>
</gene>
<proteinExistence type="predicted"/>
<keyword evidence="2" id="KW-1185">Reference proteome</keyword>